<feature type="transmembrane region" description="Helical" evidence="3">
    <location>
        <begin position="357"/>
        <end position="378"/>
    </location>
</feature>
<dbReference type="FunFam" id="1.20.1250.20:FF:000400">
    <property type="entry name" value="Blast:Monocarboxylate transporter 12"/>
    <property type="match status" value="1"/>
</dbReference>
<accession>A0A6R5HYI9</accession>
<evidence type="ECO:0000256" key="2">
    <source>
        <dbReference type="SAM" id="MobiDB-lite"/>
    </source>
</evidence>
<evidence type="ECO:0000259" key="4">
    <source>
        <dbReference type="PROSITE" id="PS50850"/>
    </source>
</evidence>
<dbReference type="GO" id="GO:0016020">
    <property type="term" value="C:membrane"/>
    <property type="evidence" value="ECO:0007669"/>
    <property type="project" value="UniProtKB-SubCell"/>
</dbReference>
<feature type="compositionally biased region" description="Low complexity" evidence="2">
    <location>
        <begin position="570"/>
        <end position="588"/>
    </location>
</feature>
<dbReference type="PROSITE" id="PS50850">
    <property type="entry name" value="MFS"/>
    <property type="match status" value="1"/>
</dbReference>
<feature type="transmembrane region" description="Helical" evidence="3">
    <location>
        <begin position="273"/>
        <end position="293"/>
    </location>
</feature>
<sequence>MSLPKEWNLQASQVCLDQPIRPQSLISDDLEIQPKYENKFLHAVYHPSMPDPCRAPLNAALLAECDNSGSLFSIQSAPVVPTSLSGPGESTLNGGIPGSQLPIDPMGVDAMLDRQRDSYPGATGPLISPLHCNTLPKEDHRTDTLLRPSSLAFDTGYHVVKPLVEPQLSAELDEDDNENLLTVSSLTARPLIAKSRELRSKKEKLIKRRKKVSTETSSEDDEEGPPDGGYGWVIVFGAFSVQFWVAGLVKSYGVLYVEILENFPDSSATTASWIPAILSALCLALAPVSSALCQRFSPRIVVIIGGVFCALGLTMSYFATSLYHLLLTFGVLTGIGGGLSTTPGIVIVSQYFEKRRALANGITISGTAAGSFIFPMLIERLIQLFGFHGTILILGGCMLHVCVSGALYRPVDDSAQKKPNPREIAPYTSRMDFKDNLGHLSSSEDHLSRRCLEDLFLDETVRADKNRNSLNLDGKFVNVTEKTLQESEDELKDIISNAIFLKPIASIKSCSILHSVEDLSTDSTFVYKNRGSGYDSQRNSKRLKQRNEEMYNRIHQQKHQQQDILLPPKTEQQQQPQQLPPQTQGLTQDASHVESTEKAPKSEWIIGGDGGGNNNNNNNNCPLSQNRGLSKSMIIPTPARDLSNIFDDDEYEEYSEGLLDKISQYLDISLLKDITFILMCLSVTLMSVGCPYMLYYLPAYAISTGYTKSEAGYLVAVSAALDLIGRLALGYLSDLDLFDRKKAYIVCILGAGTAVLTIPTSDTWVVIVCSAGCYGLCLGSWYLLMPVLLADLFGTDRISSSYGLVRMFQSIGAISVPPLAGLLRDLSGGYEICFYCMGVCMVLGSVPLVVVIIKDTLALVDKKLTLDRVA</sequence>
<reference evidence="5 6" key="1">
    <citation type="submission" date="2017-06" db="EMBL/GenBank/DDBJ databases">
        <title>Aedes aegypti genome working group (AGWG) sequencing and assembly.</title>
        <authorList>
            <consortium name="Aedes aegypti Genome Working Group (AGWG)"/>
            <person name="Matthews B.J."/>
        </authorList>
    </citation>
    <scope>NUCLEOTIDE SEQUENCE [LARGE SCALE GENOMIC DNA]</scope>
    <source>
        <strain evidence="5 6">LVP_AGWG</strain>
    </source>
</reference>
<dbReference type="InterPro" id="IPR011701">
    <property type="entry name" value="MFS"/>
</dbReference>
<feature type="transmembrane region" description="Helical" evidence="3">
    <location>
        <begin position="711"/>
        <end position="731"/>
    </location>
</feature>
<keyword evidence="6" id="KW-1185">Reference proteome</keyword>
<dbReference type="OrthoDB" id="2213137at2759"/>
<dbReference type="CDD" id="cd17352">
    <property type="entry name" value="MFS_MCT_SLC16"/>
    <property type="match status" value="1"/>
</dbReference>
<comment type="subcellular location">
    <subcellularLocation>
        <location evidence="1">Membrane</location>
        <topology evidence="1">Multi-pass membrane protein</topology>
    </subcellularLocation>
</comment>
<dbReference type="InParanoid" id="A0A6R5HYI9"/>
<protein>
    <recommendedName>
        <fullName evidence="4">Major facilitator superfamily (MFS) profile domain-containing protein</fullName>
    </recommendedName>
</protein>
<dbReference type="Gene3D" id="1.20.1250.20">
    <property type="entry name" value="MFS general substrate transporter like domains"/>
    <property type="match status" value="2"/>
</dbReference>
<evidence type="ECO:0000256" key="1">
    <source>
        <dbReference type="ARBA" id="ARBA00004141"/>
    </source>
</evidence>
<feature type="compositionally biased region" description="Basic and acidic residues" evidence="2">
    <location>
        <begin position="591"/>
        <end position="601"/>
    </location>
</feature>
<reference evidence="5" key="2">
    <citation type="submission" date="2020-08" db="UniProtKB">
        <authorList>
            <consortium name="EnsemblMetazoa"/>
        </authorList>
    </citation>
    <scope>IDENTIFICATION</scope>
    <source>
        <strain evidence="5">LVP_AGWG</strain>
    </source>
</reference>
<dbReference type="InterPro" id="IPR020846">
    <property type="entry name" value="MFS_dom"/>
</dbReference>
<dbReference type="EnsemblMetazoa" id="AAEL014258-RB">
    <property type="protein sequence ID" value="AAEL014258-PB"/>
    <property type="gene ID" value="AAEL014258"/>
</dbReference>
<gene>
    <name evidence="5" type="primary">5563757</name>
</gene>
<dbReference type="Proteomes" id="UP000008820">
    <property type="component" value="Chromosome 3"/>
</dbReference>
<evidence type="ECO:0000313" key="6">
    <source>
        <dbReference type="Proteomes" id="UP000008820"/>
    </source>
</evidence>
<feature type="domain" description="Major facilitator superfamily (MFS) profile" evidence="4">
    <location>
        <begin position="668"/>
        <end position="870"/>
    </location>
</feature>
<feature type="transmembrane region" description="Helical" evidence="3">
    <location>
        <begin position="300"/>
        <end position="319"/>
    </location>
</feature>
<evidence type="ECO:0000256" key="3">
    <source>
        <dbReference type="SAM" id="Phobius"/>
    </source>
</evidence>
<dbReference type="GO" id="GO:0008028">
    <property type="term" value="F:monocarboxylic acid transmembrane transporter activity"/>
    <property type="evidence" value="ECO:0007669"/>
    <property type="project" value="TreeGrafter"/>
</dbReference>
<evidence type="ECO:0000313" key="5">
    <source>
        <dbReference type="EnsemblMetazoa" id="AAEL014258-PB"/>
    </source>
</evidence>
<feature type="transmembrane region" description="Helical" evidence="3">
    <location>
        <begin position="230"/>
        <end position="253"/>
    </location>
</feature>
<feature type="region of interest" description="Disordered" evidence="2">
    <location>
        <begin position="570"/>
        <end position="624"/>
    </location>
</feature>
<dbReference type="Pfam" id="PF07690">
    <property type="entry name" value="MFS_1"/>
    <property type="match status" value="2"/>
</dbReference>
<feature type="transmembrane region" description="Helical" evidence="3">
    <location>
        <begin position="832"/>
        <end position="853"/>
    </location>
</feature>
<dbReference type="FunFam" id="1.20.1250.20:FF:000320">
    <property type="entry name" value="Monocarboxylate transporter"/>
    <property type="match status" value="1"/>
</dbReference>
<dbReference type="SUPFAM" id="SSF103473">
    <property type="entry name" value="MFS general substrate transporter"/>
    <property type="match status" value="1"/>
</dbReference>
<dbReference type="AlphaFoldDB" id="A0A6R5HYI9"/>
<keyword evidence="3" id="KW-0812">Transmembrane</keyword>
<organism evidence="5 6">
    <name type="scientific">Aedes aegypti</name>
    <name type="common">Yellowfever mosquito</name>
    <name type="synonym">Culex aegypti</name>
    <dbReference type="NCBI Taxonomy" id="7159"/>
    <lineage>
        <taxon>Eukaryota</taxon>
        <taxon>Metazoa</taxon>
        <taxon>Ecdysozoa</taxon>
        <taxon>Arthropoda</taxon>
        <taxon>Hexapoda</taxon>
        <taxon>Insecta</taxon>
        <taxon>Pterygota</taxon>
        <taxon>Neoptera</taxon>
        <taxon>Endopterygota</taxon>
        <taxon>Diptera</taxon>
        <taxon>Nematocera</taxon>
        <taxon>Culicoidea</taxon>
        <taxon>Culicidae</taxon>
        <taxon>Culicinae</taxon>
        <taxon>Aedini</taxon>
        <taxon>Aedes</taxon>
        <taxon>Stegomyia</taxon>
    </lineage>
</organism>
<feature type="transmembrane region" description="Helical" evidence="3">
    <location>
        <begin position="384"/>
        <end position="408"/>
    </location>
</feature>
<dbReference type="InterPro" id="IPR036259">
    <property type="entry name" value="MFS_trans_sf"/>
</dbReference>
<keyword evidence="3" id="KW-0472">Membrane</keyword>
<dbReference type="PANTHER" id="PTHR11360:SF306">
    <property type="entry name" value="RE01051P"/>
    <property type="match status" value="1"/>
</dbReference>
<proteinExistence type="predicted"/>
<feature type="transmembrane region" description="Helical" evidence="3">
    <location>
        <begin position="676"/>
        <end position="699"/>
    </location>
</feature>
<keyword evidence="3" id="KW-1133">Transmembrane helix</keyword>
<dbReference type="InterPro" id="IPR050327">
    <property type="entry name" value="Proton-linked_MCT"/>
</dbReference>
<feature type="transmembrane region" description="Helical" evidence="3">
    <location>
        <begin position="765"/>
        <end position="790"/>
    </location>
</feature>
<dbReference type="PANTHER" id="PTHR11360">
    <property type="entry name" value="MONOCARBOXYLATE TRANSPORTER"/>
    <property type="match status" value="1"/>
</dbReference>
<feature type="transmembrane region" description="Helical" evidence="3">
    <location>
        <begin position="325"/>
        <end position="348"/>
    </location>
</feature>
<name>A0A6R5HYI9_AEDAE</name>
<dbReference type="FunCoup" id="A0A6R5HYI9">
    <property type="interactions" value="15"/>
</dbReference>